<dbReference type="CDD" id="cd01392">
    <property type="entry name" value="HTH_LacI"/>
    <property type="match status" value="1"/>
</dbReference>
<dbReference type="InterPro" id="IPR010982">
    <property type="entry name" value="Lambda_DNA-bd_dom_sf"/>
</dbReference>
<sequence>MPTILDVAKAAGVSVATVSRVMNQTGTVAEETAMAVRKAIEQLAYVPNQQARNLRRNESRTVLVLLPNITNPYYANVFSGINEKAQTLGYSLYLCSTEGGDSESLLSGAIDGRTADGAILLAIDHDEAWLQKYSDIFPIVQCCEFSERCSTAHVSIDNYRAGYEATEYLLKVGCRNICIVSSTNKFMSTVQRMKGYRDALEKAGITPNERCVAYADSSYSYQSSLAAVRSLLTRKDRPDGLFCIGDSIALSAVVVAGELGIAVPEEVSIVGFDDVIYTQMIHPYLSTVIQPCASLGMKAMEMIHALISEHELENRSVTLPHGFIARESTLPAP</sequence>
<keyword evidence="1" id="KW-0678">Repressor</keyword>
<evidence type="ECO:0000313" key="6">
    <source>
        <dbReference type="EMBL" id="SBW03286.1"/>
    </source>
</evidence>
<evidence type="ECO:0000256" key="3">
    <source>
        <dbReference type="ARBA" id="ARBA00023125"/>
    </source>
</evidence>
<keyword evidence="3" id="KW-0238">DNA-binding</keyword>
<organism evidence="6">
    <name type="scientific">uncultured Eubacteriales bacterium</name>
    <dbReference type="NCBI Taxonomy" id="172733"/>
    <lineage>
        <taxon>Bacteria</taxon>
        <taxon>Bacillati</taxon>
        <taxon>Bacillota</taxon>
        <taxon>Clostridia</taxon>
        <taxon>Eubacteriales</taxon>
        <taxon>environmental samples</taxon>
    </lineage>
</organism>
<dbReference type="Pfam" id="PF13377">
    <property type="entry name" value="Peripla_BP_3"/>
    <property type="match status" value="1"/>
</dbReference>
<dbReference type="Pfam" id="PF00356">
    <property type="entry name" value="LacI"/>
    <property type="match status" value="1"/>
</dbReference>
<dbReference type="PROSITE" id="PS00356">
    <property type="entry name" value="HTH_LACI_1"/>
    <property type="match status" value="1"/>
</dbReference>
<evidence type="ECO:0000259" key="5">
    <source>
        <dbReference type="PROSITE" id="PS50932"/>
    </source>
</evidence>
<keyword evidence="2" id="KW-0805">Transcription regulation</keyword>
<name>A0A212JV10_9FIRM</name>
<dbReference type="PANTHER" id="PTHR30146">
    <property type="entry name" value="LACI-RELATED TRANSCRIPTIONAL REPRESSOR"/>
    <property type="match status" value="1"/>
</dbReference>
<dbReference type="GO" id="GO:0000976">
    <property type="term" value="F:transcription cis-regulatory region binding"/>
    <property type="evidence" value="ECO:0007669"/>
    <property type="project" value="TreeGrafter"/>
</dbReference>
<dbReference type="PRINTS" id="PR00036">
    <property type="entry name" value="HTHLACI"/>
</dbReference>
<dbReference type="Gene3D" id="3.40.50.2300">
    <property type="match status" value="2"/>
</dbReference>
<evidence type="ECO:0000256" key="4">
    <source>
        <dbReference type="ARBA" id="ARBA00023163"/>
    </source>
</evidence>
<dbReference type="InterPro" id="IPR046335">
    <property type="entry name" value="LacI/GalR-like_sensor"/>
</dbReference>
<proteinExistence type="predicted"/>
<evidence type="ECO:0000256" key="2">
    <source>
        <dbReference type="ARBA" id="ARBA00023015"/>
    </source>
</evidence>
<dbReference type="SUPFAM" id="SSF53822">
    <property type="entry name" value="Periplasmic binding protein-like I"/>
    <property type="match status" value="1"/>
</dbReference>
<dbReference type="GO" id="GO:0003700">
    <property type="term" value="F:DNA-binding transcription factor activity"/>
    <property type="evidence" value="ECO:0007669"/>
    <property type="project" value="TreeGrafter"/>
</dbReference>
<accession>A0A212JV10</accession>
<dbReference type="SMART" id="SM00354">
    <property type="entry name" value="HTH_LACI"/>
    <property type="match status" value="1"/>
</dbReference>
<dbReference type="InterPro" id="IPR000843">
    <property type="entry name" value="HTH_LacI"/>
</dbReference>
<keyword evidence="4" id="KW-0804">Transcription</keyword>
<dbReference type="SUPFAM" id="SSF47413">
    <property type="entry name" value="lambda repressor-like DNA-binding domains"/>
    <property type="match status" value="1"/>
</dbReference>
<reference evidence="6" key="1">
    <citation type="submission" date="2016-04" db="EMBL/GenBank/DDBJ databases">
        <authorList>
            <person name="Evans L.H."/>
            <person name="Alamgir A."/>
            <person name="Owens N."/>
            <person name="Weber N.D."/>
            <person name="Virtaneva K."/>
            <person name="Barbian K."/>
            <person name="Babar A."/>
            <person name="Rosenke K."/>
        </authorList>
    </citation>
    <scope>NUCLEOTIDE SEQUENCE</scope>
    <source>
        <strain evidence="6">86</strain>
    </source>
</reference>
<dbReference type="AlphaFoldDB" id="A0A212JV10"/>
<dbReference type="PANTHER" id="PTHR30146:SF95">
    <property type="entry name" value="RIBOSE OPERON REPRESSOR"/>
    <property type="match status" value="1"/>
</dbReference>
<dbReference type="PROSITE" id="PS50932">
    <property type="entry name" value="HTH_LACI_2"/>
    <property type="match status" value="1"/>
</dbReference>
<feature type="domain" description="HTH lacI-type" evidence="5">
    <location>
        <begin position="2"/>
        <end position="56"/>
    </location>
</feature>
<dbReference type="Gene3D" id="1.10.260.40">
    <property type="entry name" value="lambda repressor-like DNA-binding domains"/>
    <property type="match status" value="1"/>
</dbReference>
<dbReference type="CDD" id="cd06284">
    <property type="entry name" value="PBP1_LacI-like"/>
    <property type="match status" value="1"/>
</dbReference>
<protein>
    <submittedName>
        <fullName evidence="6">Transcriptional regulator, LacI family</fullName>
    </submittedName>
</protein>
<evidence type="ECO:0000256" key="1">
    <source>
        <dbReference type="ARBA" id="ARBA00022491"/>
    </source>
</evidence>
<gene>
    <name evidence="6" type="ORF">KL86CLO1_11760</name>
</gene>
<dbReference type="InterPro" id="IPR028082">
    <property type="entry name" value="Peripla_BP_I"/>
</dbReference>
<dbReference type="EMBL" id="FLUN01000001">
    <property type="protein sequence ID" value="SBW03286.1"/>
    <property type="molecule type" value="Genomic_DNA"/>
</dbReference>